<dbReference type="GO" id="GO:0016810">
    <property type="term" value="F:hydrolase activity, acting on carbon-nitrogen (but not peptide) bonds"/>
    <property type="evidence" value="ECO:0007669"/>
    <property type="project" value="InterPro"/>
</dbReference>
<dbReference type="PANTHER" id="PTHR34216:SF7">
    <property type="entry name" value="POLY-BETA-1,6-N-ACETYL-D-GLUCOSAMINE N-DEACETYLASE"/>
    <property type="match status" value="1"/>
</dbReference>
<dbReference type="InterPro" id="IPR002509">
    <property type="entry name" value="NODB_dom"/>
</dbReference>
<evidence type="ECO:0000256" key="1">
    <source>
        <dbReference type="ARBA" id="ARBA00022729"/>
    </source>
</evidence>
<gene>
    <name evidence="3" type="ORF">C1S65_11065</name>
</gene>
<dbReference type="RefSeq" id="WP_112899558.1">
    <property type="nucleotide sequence ID" value="NZ_CP030750.1"/>
</dbReference>
<dbReference type="InterPro" id="IPR051398">
    <property type="entry name" value="Polysacch_Deacetylase"/>
</dbReference>
<dbReference type="EMBL" id="CP030750">
    <property type="protein sequence ID" value="AXA27577.1"/>
    <property type="molecule type" value="Genomic_DNA"/>
</dbReference>
<dbReference type="InterPro" id="IPR011330">
    <property type="entry name" value="Glyco_hydro/deAcase_b/a-brl"/>
</dbReference>
<dbReference type="SUPFAM" id="SSF88713">
    <property type="entry name" value="Glycoside hydrolase/deacetylase"/>
    <property type="match status" value="1"/>
</dbReference>
<evidence type="ECO:0000313" key="4">
    <source>
        <dbReference type="Proteomes" id="UP000251617"/>
    </source>
</evidence>
<dbReference type="Pfam" id="PF01522">
    <property type="entry name" value="Polysacc_deac_1"/>
    <property type="match status" value="1"/>
</dbReference>
<dbReference type="Proteomes" id="UP000251617">
    <property type="component" value="Chromosome"/>
</dbReference>
<dbReference type="PROSITE" id="PS51677">
    <property type="entry name" value="NODB"/>
    <property type="match status" value="1"/>
</dbReference>
<reference evidence="3 4" key="1">
    <citation type="submission" date="2018-06" db="EMBL/GenBank/DDBJ databases">
        <title>The genome of Pseudomonas putida NX-1, a lignin degrader.</title>
        <authorList>
            <person name="Xu Z."/>
        </authorList>
    </citation>
    <scope>NUCLEOTIDE SEQUENCE [LARGE SCALE GENOMIC DNA]</scope>
    <source>
        <strain evidence="3 4">NX-1</strain>
    </source>
</reference>
<keyword evidence="1" id="KW-0732">Signal</keyword>
<dbReference type="Gene3D" id="3.20.20.370">
    <property type="entry name" value="Glycoside hydrolase/deacetylase"/>
    <property type="match status" value="1"/>
</dbReference>
<dbReference type="PANTHER" id="PTHR34216">
    <property type="match status" value="1"/>
</dbReference>
<name>A0AAD0PI96_PSEPU</name>
<evidence type="ECO:0000313" key="3">
    <source>
        <dbReference type="EMBL" id="AXA27577.1"/>
    </source>
</evidence>
<proteinExistence type="predicted"/>
<evidence type="ECO:0000259" key="2">
    <source>
        <dbReference type="PROSITE" id="PS51677"/>
    </source>
</evidence>
<dbReference type="AlphaFoldDB" id="A0AAD0PI96"/>
<accession>A0AAD0PI96</accession>
<dbReference type="GO" id="GO:0005975">
    <property type="term" value="P:carbohydrate metabolic process"/>
    <property type="evidence" value="ECO:0007669"/>
    <property type="project" value="InterPro"/>
</dbReference>
<sequence>MPIKTTIKQASGWLYFKSPKGRAELRGAGVILMLHRVLADDASAALPHRNELCVGPRAFEGLLRWLPRHFDCVSLMDLLKDHETPRSNQRPKVALTFDDGWRDNASNAFPLLRKHQVPASIFLSTDYIGSRQRFWWESVGETLWGSHGEPARHNLIEYLRKLGRPLPAAYFMNDRSQARSQVLAHYLQSLKSLSPQALQQLTDACPAESLPQAMDWQQVRELEDSGLVRFGPHGASHALLPYLDDRRLDEELQRSHAALEHGCQQPLPVYCYPNGDHDDRVRARVAAHRYPFALSTRAGICQGHDDPLALPRIGVSQRNASRPSLLAWRISRGGRS</sequence>
<dbReference type="CDD" id="cd10918">
    <property type="entry name" value="CE4_NodB_like_5s_6s"/>
    <property type="match status" value="1"/>
</dbReference>
<organism evidence="3 4">
    <name type="scientific">Pseudomonas putida</name>
    <name type="common">Arthrobacter siderocapsulatus</name>
    <dbReference type="NCBI Taxonomy" id="303"/>
    <lineage>
        <taxon>Bacteria</taxon>
        <taxon>Pseudomonadati</taxon>
        <taxon>Pseudomonadota</taxon>
        <taxon>Gammaproteobacteria</taxon>
        <taxon>Pseudomonadales</taxon>
        <taxon>Pseudomonadaceae</taxon>
        <taxon>Pseudomonas</taxon>
    </lineage>
</organism>
<protein>
    <submittedName>
        <fullName evidence="3">Polysaccharide deacetylase family protein</fullName>
    </submittedName>
</protein>
<feature type="domain" description="NodB homology" evidence="2">
    <location>
        <begin position="91"/>
        <end position="336"/>
    </location>
</feature>